<dbReference type="Pfam" id="PF04481">
    <property type="entry name" value="DUF561"/>
    <property type="match status" value="1"/>
</dbReference>
<evidence type="ECO:0008006" key="3">
    <source>
        <dbReference type="Google" id="ProtNLM"/>
    </source>
</evidence>
<dbReference type="InterPro" id="IPR013785">
    <property type="entry name" value="Aldolase_TIM"/>
</dbReference>
<dbReference type="InterPro" id="IPR007570">
    <property type="entry name" value="Uncharacterised_Ycf23"/>
</dbReference>
<reference evidence="1 2" key="1">
    <citation type="journal article" date="2007" name="PLoS Genet.">
        <title>Patterns and implications of gene gain and loss in the evolution of Prochlorococcus.</title>
        <authorList>
            <person name="Kettler G.C."/>
            <person name="Martiny A.C."/>
            <person name="Huang K."/>
            <person name="Zucker J."/>
            <person name="Coleman M.L."/>
            <person name="Rodrigue S."/>
            <person name="Chen F."/>
            <person name="Lapidus A."/>
            <person name="Ferriera S."/>
            <person name="Johnson J."/>
            <person name="Steglich C."/>
            <person name="Church G.M."/>
            <person name="Richardson P."/>
            <person name="Chisholm S.W."/>
        </authorList>
    </citation>
    <scope>NUCLEOTIDE SEQUENCE [LARGE SCALE GENOMIC DNA]</scope>
    <source>
        <strain evidence="1 2">AS9601</strain>
    </source>
</reference>
<evidence type="ECO:0000313" key="1">
    <source>
        <dbReference type="EMBL" id="ABM71142.1"/>
    </source>
</evidence>
<accession>A2BTN1</accession>
<dbReference type="AlphaFoldDB" id="A2BTN1"/>
<dbReference type="KEGG" id="pmb:A9601_18591"/>
<dbReference type="EMBL" id="CP000551">
    <property type="protein sequence ID" value="ABM71142.1"/>
    <property type="molecule type" value="Genomic_DNA"/>
</dbReference>
<dbReference type="eggNOG" id="COG0352">
    <property type="taxonomic scope" value="Bacteria"/>
</dbReference>
<dbReference type="Gene3D" id="3.20.20.70">
    <property type="entry name" value="Aldolase class I"/>
    <property type="match status" value="1"/>
</dbReference>
<organism evidence="1 2">
    <name type="scientific">Prochlorococcus marinus (strain AS9601)</name>
    <dbReference type="NCBI Taxonomy" id="146891"/>
    <lineage>
        <taxon>Bacteria</taxon>
        <taxon>Bacillati</taxon>
        <taxon>Cyanobacteriota</taxon>
        <taxon>Cyanophyceae</taxon>
        <taxon>Synechococcales</taxon>
        <taxon>Prochlorococcaceae</taxon>
        <taxon>Prochlorococcus</taxon>
    </lineage>
</organism>
<dbReference type="Proteomes" id="UP000002590">
    <property type="component" value="Chromosome"/>
</dbReference>
<dbReference type="HOGENOM" id="CLU_031010_0_0_3"/>
<dbReference type="PANTHER" id="PTHR36895">
    <property type="match status" value="1"/>
</dbReference>
<dbReference type="STRING" id="146891.A9601_18591"/>
<gene>
    <name evidence="1" type="ordered locus">A9601_18591</name>
</gene>
<dbReference type="SUPFAM" id="SSF51569">
    <property type="entry name" value="Aldolase"/>
    <property type="match status" value="1"/>
</dbReference>
<sequence length="276" mass="29618">MHCFTKTMSQSGNKFIKSMSLINLLPQKINEELRSKSLLKVISGLNNFDVQSVKIIVEAASLGGADLVDIACKPELVDLALKNSTLPVCVSSVVPRSFQDCVKAGASLIEIGNYDTFYEKGINFSDKKVLNITKETRDLLPNFPLSVTVPHTMPIDKQVDLAVKLVEEGVDIIQTEGGTSSTPYSPGIQGFFEKSVPTLASTYAIHQEFKKQSLNIPIMSASGLSQVTCPLAISSGASAVGVGSVVNKLDDLISMIAVVRALKESLKNSIIGEKIS</sequence>
<protein>
    <recommendedName>
        <fullName evidence="3">IMP dehydrogenase/GMP reductase</fullName>
    </recommendedName>
</protein>
<evidence type="ECO:0000313" key="2">
    <source>
        <dbReference type="Proteomes" id="UP000002590"/>
    </source>
</evidence>
<proteinExistence type="predicted"/>
<name>A2BTN1_PROMS</name>
<dbReference type="PANTHER" id="PTHR36895:SF1">
    <property type="entry name" value="YCF23 PROTEIN"/>
    <property type="match status" value="1"/>
</dbReference>